<evidence type="ECO:0000313" key="2">
    <source>
        <dbReference type="Proteomes" id="UP001293593"/>
    </source>
</evidence>
<keyword evidence="2" id="KW-1185">Reference proteome</keyword>
<dbReference type="AlphaFoldDB" id="A0AAE1M8N1"/>
<accession>A0AAE1M8N1</accession>
<reference evidence="1" key="1">
    <citation type="submission" date="2023-10" db="EMBL/GenBank/DDBJ databases">
        <title>Chromosome-level genome of the transformable northern wattle, Acacia crassicarpa.</title>
        <authorList>
            <person name="Massaro I."/>
            <person name="Sinha N.R."/>
            <person name="Poethig S."/>
            <person name="Leichty A.R."/>
        </authorList>
    </citation>
    <scope>NUCLEOTIDE SEQUENCE</scope>
    <source>
        <strain evidence="1">Acra3RX</strain>
        <tissue evidence="1">Leaf</tissue>
    </source>
</reference>
<name>A0AAE1M8N1_9FABA</name>
<comment type="caution">
    <text evidence="1">The sequence shown here is derived from an EMBL/GenBank/DDBJ whole genome shotgun (WGS) entry which is preliminary data.</text>
</comment>
<evidence type="ECO:0000313" key="1">
    <source>
        <dbReference type="EMBL" id="KAK4253538.1"/>
    </source>
</evidence>
<organism evidence="1 2">
    <name type="scientific">Acacia crassicarpa</name>
    <name type="common">northern wattle</name>
    <dbReference type="NCBI Taxonomy" id="499986"/>
    <lineage>
        <taxon>Eukaryota</taxon>
        <taxon>Viridiplantae</taxon>
        <taxon>Streptophyta</taxon>
        <taxon>Embryophyta</taxon>
        <taxon>Tracheophyta</taxon>
        <taxon>Spermatophyta</taxon>
        <taxon>Magnoliopsida</taxon>
        <taxon>eudicotyledons</taxon>
        <taxon>Gunneridae</taxon>
        <taxon>Pentapetalae</taxon>
        <taxon>rosids</taxon>
        <taxon>fabids</taxon>
        <taxon>Fabales</taxon>
        <taxon>Fabaceae</taxon>
        <taxon>Caesalpinioideae</taxon>
        <taxon>mimosoid clade</taxon>
        <taxon>Acacieae</taxon>
        <taxon>Acacia</taxon>
    </lineage>
</organism>
<proteinExistence type="predicted"/>
<dbReference type="Proteomes" id="UP001293593">
    <property type="component" value="Unassembled WGS sequence"/>
</dbReference>
<sequence>MRVSLFDNIYGLLINNSLVQFDQRHKSMGLPTSEELQKHELLKKFMVEHLEMDFSRAKISYAMWMLYGLVSYADDLNDLGFFFF</sequence>
<protein>
    <submittedName>
        <fullName evidence="1">Uncharacterized protein</fullName>
    </submittedName>
</protein>
<gene>
    <name evidence="1" type="ORF">QN277_010198</name>
</gene>
<dbReference type="EMBL" id="JAWXYG010000015">
    <property type="protein sequence ID" value="KAK4253538.1"/>
    <property type="molecule type" value="Genomic_DNA"/>
</dbReference>